<dbReference type="Proteomes" id="UP000887565">
    <property type="component" value="Unplaced"/>
</dbReference>
<name>A0A915KDG8_ROMCU</name>
<reference evidence="2" key="1">
    <citation type="submission" date="2022-11" db="UniProtKB">
        <authorList>
            <consortium name="WormBaseParasite"/>
        </authorList>
    </citation>
    <scope>IDENTIFICATION</scope>
</reference>
<sequence>MQPTGLWCDALKSRTHNTKDCVWLKRQNAQQLTWQEPNHSTYATHSRQADFRTNSNDIRGQRDWRFHCGAPPQRGTNYTGGLQNYFYEGIVKPAFDKQSLQLPICGKIKVANGAVVNAHGPVVVTMESAFTEHMINPLYGLLRKDAQYVAMEEHHNAFDGIKTALTSSPFLCYPVSDGKDNAWADFLSRKDDHDETPIPNTENLTAKIFCKNFYPAGATTAADLTVPEILPAAASPPTKVDAEINAVTPAMTKKTISQPTLSSLMPVTADYGLPPAKAITIAAHAEQPSSKAVKPSRILFASKRSAQFCVVDVEATVDHSLYYRSPSAPHPVLFAVTPN</sequence>
<accession>A0A915KDG8</accession>
<keyword evidence="1" id="KW-1185">Reference proteome</keyword>
<proteinExistence type="predicted"/>
<dbReference type="AlphaFoldDB" id="A0A915KDG8"/>
<dbReference type="WBParaSite" id="nRc.2.0.1.t36420-RA">
    <property type="protein sequence ID" value="nRc.2.0.1.t36420-RA"/>
    <property type="gene ID" value="nRc.2.0.1.g36420"/>
</dbReference>
<evidence type="ECO:0000313" key="2">
    <source>
        <dbReference type="WBParaSite" id="nRc.2.0.1.t36420-RA"/>
    </source>
</evidence>
<organism evidence="1 2">
    <name type="scientific">Romanomermis culicivorax</name>
    <name type="common">Nematode worm</name>
    <dbReference type="NCBI Taxonomy" id="13658"/>
    <lineage>
        <taxon>Eukaryota</taxon>
        <taxon>Metazoa</taxon>
        <taxon>Ecdysozoa</taxon>
        <taxon>Nematoda</taxon>
        <taxon>Enoplea</taxon>
        <taxon>Dorylaimia</taxon>
        <taxon>Mermithida</taxon>
        <taxon>Mermithoidea</taxon>
        <taxon>Mermithidae</taxon>
        <taxon>Romanomermis</taxon>
    </lineage>
</organism>
<evidence type="ECO:0000313" key="1">
    <source>
        <dbReference type="Proteomes" id="UP000887565"/>
    </source>
</evidence>
<protein>
    <submittedName>
        <fullName evidence="2">Uncharacterized protein</fullName>
    </submittedName>
</protein>